<evidence type="ECO:0000256" key="1">
    <source>
        <dbReference type="SAM" id="Phobius"/>
    </source>
</evidence>
<keyword evidence="1" id="KW-0812">Transmembrane</keyword>
<comment type="caution">
    <text evidence="2">The sequence shown here is derived from an EMBL/GenBank/DDBJ whole genome shotgun (WGS) entry which is preliminary data.</text>
</comment>
<evidence type="ECO:0000313" key="3">
    <source>
        <dbReference type="Proteomes" id="UP000613580"/>
    </source>
</evidence>
<dbReference type="Proteomes" id="UP000613580">
    <property type="component" value="Unassembled WGS sequence"/>
</dbReference>
<name>A0A8H6T7M6_MYCCL</name>
<proteinExistence type="predicted"/>
<evidence type="ECO:0000313" key="2">
    <source>
        <dbReference type="EMBL" id="KAF7310885.1"/>
    </source>
</evidence>
<sequence length="110" mass="12777">MSMPSSSSSIPIPCDQQHFRVQLHLGAHHILDGVFNLVRRLVVCLERGLGLFAVFFYERDFFVVHKLVVGIPVFFHLRIFFFNNGLSFTVFIIYHFSIDEPDDYQPSDID</sequence>
<gene>
    <name evidence="2" type="ORF">HMN09_00631700</name>
</gene>
<organism evidence="2 3">
    <name type="scientific">Mycena chlorophos</name>
    <name type="common">Agaric fungus</name>
    <name type="synonym">Agaricus chlorophos</name>
    <dbReference type="NCBI Taxonomy" id="658473"/>
    <lineage>
        <taxon>Eukaryota</taxon>
        <taxon>Fungi</taxon>
        <taxon>Dikarya</taxon>
        <taxon>Basidiomycota</taxon>
        <taxon>Agaricomycotina</taxon>
        <taxon>Agaricomycetes</taxon>
        <taxon>Agaricomycetidae</taxon>
        <taxon>Agaricales</taxon>
        <taxon>Marasmiineae</taxon>
        <taxon>Mycenaceae</taxon>
        <taxon>Mycena</taxon>
    </lineage>
</organism>
<accession>A0A8H6T7M6</accession>
<keyword evidence="3" id="KW-1185">Reference proteome</keyword>
<protein>
    <submittedName>
        <fullName evidence="2">Uncharacterized protein</fullName>
    </submittedName>
</protein>
<keyword evidence="1" id="KW-1133">Transmembrane helix</keyword>
<reference evidence="2" key="1">
    <citation type="submission" date="2020-05" db="EMBL/GenBank/DDBJ databases">
        <title>Mycena genomes resolve the evolution of fungal bioluminescence.</title>
        <authorList>
            <person name="Tsai I.J."/>
        </authorList>
    </citation>
    <scope>NUCLEOTIDE SEQUENCE</scope>
    <source>
        <strain evidence="2">110903Hualien_Pintung</strain>
    </source>
</reference>
<feature type="transmembrane region" description="Helical" evidence="1">
    <location>
        <begin position="69"/>
        <end position="96"/>
    </location>
</feature>
<keyword evidence="1" id="KW-0472">Membrane</keyword>
<dbReference type="EMBL" id="JACAZE010000007">
    <property type="protein sequence ID" value="KAF7310885.1"/>
    <property type="molecule type" value="Genomic_DNA"/>
</dbReference>
<dbReference type="AlphaFoldDB" id="A0A8H6T7M6"/>